<feature type="disulfide bond" evidence="7">
    <location>
        <begin position="271"/>
        <end position="280"/>
    </location>
</feature>
<evidence type="ECO:0000256" key="4">
    <source>
        <dbReference type="ARBA" id="ARBA00022737"/>
    </source>
</evidence>
<keyword evidence="6" id="KW-0325">Glycoprotein</keyword>
<keyword evidence="5 7" id="KW-1015">Disulfide bond</keyword>
<keyword evidence="4 9" id="KW-0677">Repeat</keyword>
<feature type="domain" description="EGF-like" evidence="11">
    <location>
        <begin position="210"/>
        <end position="247"/>
    </location>
</feature>
<accession>A0A7I8VKL3</accession>
<feature type="compositionally biased region" description="Polar residues" evidence="10">
    <location>
        <begin position="502"/>
        <end position="520"/>
    </location>
</feature>
<dbReference type="PROSITE" id="PS50026">
    <property type="entry name" value="EGF_3"/>
    <property type="match status" value="3"/>
</dbReference>
<dbReference type="AlphaFoldDB" id="A0A7I8VKL3"/>
<dbReference type="SMART" id="SM00179">
    <property type="entry name" value="EGF_CA"/>
    <property type="match status" value="1"/>
</dbReference>
<dbReference type="Pfam" id="PF00008">
    <property type="entry name" value="EGF"/>
    <property type="match status" value="1"/>
</dbReference>
<dbReference type="SUPFAM" id="SSF57196">
    <property type="entry name" value="EGF/Laminin"/>
    <property type="match status" value="2"/>
</dbReference>
<gene>
    <name evidence="13" type="ORF">DGYR_LOCUS5390</name>
</gene>
<keyword evidence="9" id="KW-0472">Membrane</keyword>
<dbReference type="PANTHER" id="PTHR24044">
    <property type="entry name" value="NOTCH LIGAND FAMILY MEMBER"/>
    <property type="match status" value="1"/>
</dbReference>
<dbReference type="Pfam" id="PF01414">
    <property type="entry name" value="DSL"/>
    <property type="match status" value="1"/>
</dbReference>
<dbReference type="SMART" id="SM00051">
    <property type="entry name" value="DSL"/>
    <property type="match status" value="1"/>
</dbReference>
<dbReference type="CDD" id="cd00054">
    <property type="entry name" value="EGF_CA"/>
    <property type="match status" value="2"/>
</dbReference>
<dbReference type="InterPro" id="IPR001774">
    <property type="entry name" value="DSL"/>
</dbReference>
<comment type="subcellular location">
    <subcellularLocation>
        <location evidence="9">Membrane</location>
        <topology evidence="9">Single-pass type I membrane protein</topology>
    </subcellularLocation>
</comment>
<keyword evidence="1 9" id="KW-0217">Developmental protein</keyword>
<feature type="domain" description="EGF-like" evidence="11">
    <location>
        <begin position="282"/>
        <end position="315"/>
    </location>
</feature>
<dbReference type="Proteomes" id="UP000549394">
    <property type="component" value="Unassembled WGS sequence"/>
</dbReference>
<evidence type="ECO:0000256" key="2">
    <source>
        <dbReference type="ARBA" id="ARBA00022536"/>
    </source>
</evidence>
<dbReference type="GO" id="GO:0007154">
    <property type="term" value="P:cell communication"/>
    <property type="evidence" value="ECO:0007669"/>
    <property type="project" value="InterPro"/>
</dbReference>
<keyword evidence="2 7" id="KW-0245">EGF-like domain</keyword>
<dbReference type="InterPro" id="IPR000742">
    <property type="entry name" value="EGF"/>
</dbReference>
<dbReference type="PROSITE" id="PS51051">
    <property type="entry name" value="DSL"/>
    <property type="match status" value="1"/>
</dbReference>
<sequence>MILTKDFGTLWIAQAKIVADFYVNLIQWQGNSREHDGDVCDGGAFITGSKKKCDPIFQVCFSKLSENKKTCSLGRKTTSEQNNRYKVTRFSGLQPYKIQVRDKYQGGVVVDIDVHDHDSYNNDDLVDRFHFDLKTAANGEKRKSSFRGKYYYNTRNTIELEFWVKCRTNYYHTDCSVFCKRERNSNFDCDSKTGKKLCHAGWIGENCEQDIKECDSNPCLNGGTCYEPQKAMFECACTDQFVGKTCESHVCDLQNPCLNNGTCVENLKCSCPRVYTGDKCQTHVCDAKSCLNGAVCNRTNGMCICSKAYFGELCEKDACKDKNELGHPYVPCVHGVCKEGSCICIFGFGGTYCNIPISTSPNSANSFAPNQKEKLYKNESSVISKHCLIVYRRRQARKLPQEQVQNQANLNREHFDVDVINACNPVFDADGACSAGPNGIGGGGACSTNFYSDAPKALEAMGENPYAEVAECKLRSLQSQIDDPNVYAVLPSSSLPPPLPSRQFSTTPLSPNVEAYQSPNVLRLPTYDDDGPPPPYSLEKPTTDA</sequence>
<comment type="function">
    <text evidence="9">Putative Notch ligand involved in the mediation of Notch signaling.</text>
</comment>
<evidence type="ECO:0000256" key="5">
    <source>
        <dbReference type="ARBA" id="ARBA00023157"/>
    </source>
</evidence>
<feature type="region of interest" description="Disordered" evidence="10">
    <location>
        <begin position="492"/>
        <end position="545"/>
    </location>
</feature>
<evidence type="ECO:0000256" key="3">
    <source>
        <dbReference type="ARBA" id="ARBA00022729"/>
    </source>
</evidence>
<keyword evidence="9" id="KW-0812">Transmembrane</keyword>
<dbReference type="Gene3D" id="2.10.25.10">
    <property type="entry name" value="Laminin"/>
    <property type="match status" value="3"/>
</dbReference>
<dbReference type="InterPro" id="IPR001881">
    <property type="entry name" value="EGF-like_Ca-bd_dom"/>
</dbReference>
<protein>
    <recommendedName>
        <fullName evidence="9">Delta-like protein</fullName>
    </recommendedName>
</protein>
<comment type="caution">
    <text evidence="7">Lacks conserved residue(s) required for the propagation of feature annotation.</text>
</comment>
<dbReference type="EMBL" id="CAJFCJ010000007">
    <property type="protein sequence ID" value="CAD5116798.1"/>
    <property type="molecule type" value="Genomic_DNA"/>
</dbReference>
<keyword evidence="14" id="KW-1185">Reference proteome</keyword>
<evidence type="ECO:0000256" key="6">
    <source>
        <dbReference type="ARBA" id="ARBA00023180"/>
    </source>
</evidence>
<feature type="domain" description="DSL" evidence="12">
    <location>
        <begin position="164"/>
        <end position="207"/>
    </location>
</feature>
<evidence type="ECO:0000313" key="14">
    <source>
        <dbReference type="Proteomes" id="UP000549394"/>
    </source>
</evidence>
<keyword evidence="9" id="KW-1133">Transmembrane helix</keyword>
<feature type="disulfide bond" evidence="8">
    <location>
        <begin position="166"/>
        <end position="175"/>
    </location>
</feature>
<dbReference type="PANTHER" id="PTHR24044:SF417">
    <property type="entry name" value="WEARY, ISOFORM B"/>
    <property type="match status" value="1"/>
</dbReference>
<comment type="caution">
    <text evidence="13">The sequence shown here is derived from an EMBL/GenBank/DDBJ whole genome shotgun (WGS) entry which is preliminary data.</text>
</comment>
<proteinExistence type="predicted"/>
<dbReference type="FunFam" id="2.10.25.10:FF:000122">
    <property type="entry name" value="Protein crumbs homolog 2"/>
    <property type="match status" value="1"/>
</dbReference>
<dbReference type="SMART" id="SM00181">
    <property type="entry name" value="EGF"/>
    <property type="match status" value="4"/>
</dbReference>
<dbReference type="PROSITE" id="PS00022">
    <property type="entry name" value="EGF_1"/>
    <property type="match status" value="2"/>
</dbReference>
<dbReference type="InterPro" id="IPR050906">
    <property type="entry name" value="Notch_signaling"/>
</dbReference>
<evidence type="ECO:0000256" key="8">
    <source>
        <dbReference type="PROSITE-ProRule" id="PRU00377"/>
    </source>
</evidence>
<feature type="disulfide bond" evidence="7">
    <location>
        <begin position="237"/>
        <end position="246"/>
    </location>
</feature>
<evidence type="ECO:0000313" key="13">
    <source>
        <dbReference type="EMBL" id="CAD5116798.1"/>
    </source>
</evidence>
<feature type="disulfide bond" evidence="8">
    <location>
        <begin position="198"/>
        <end position="207"/>
    </location>
</feature>
<keyword evidence="3 9" id="KW-0732">Signal</keyword>
<dbReference type="GO" id="GO:0016020">
    <property type="term" value="C:membrane"/>
    <property type="evidence" value="ECO:0007669"/>
    <property type="project" value="UniProtKB-SubCell"/>
</dbReference>
<evidence type="ECO:0000256" key="1">
    <source>
        <dbReference type="ARBA" id="ARBA00022473"/>
    </source>
</evidence>
<organism evidence="13 14">
    <name type="scientific">Dimorphilus gyrociliatus</name>
    <dbReference type="NCBI Taxonomy" id="2664684"/>
    <lineage>
        <taxon>Eukaryota</taxon>
        <taxon>Metazoa</taxon>
        <taxon>Spiralia</taxon>
        <taxon>Lophotrochozoa</taxon>
        <taxon>Annelida</taxon>
        <taxon>Polychaeta</taxon>
        <taxon>Polychaeta incertae sedis</taxon>
        <taxon>Dinophilidae</taxon>
        <taxon>Dimorphilus</taxon>
    </lineage>
</organism>
<dbReference type="OrthoDB" id="6040416at2759"/>
<evidence type="ECO:0000256" key="7">
    <source>
        <dbReference type="PROSITE-ProRule" id="PRU00076"/>
    </source>
</evidence>
<feature type="domain" description="EGF-like" evidence="11">
    <location>
        <begin position="248"/>
        <end position="281"/>
    </location>
</feature>
<reference evidence="13 14" key="1">
    <citation type="submission" date="2020-08" db="EMBL/GenBank/DDBJ databases">
        <authorList>
            <person name="Hejnol A."/>
        </authorList>
    </citation>
    <scope>NUCLEOTIDE SEQUENCE [LARGE SCALE GENOMIC DNA]</scope>
</reference>
<name>A0A7I8VKL3_9ANNE</name>
<feature type="disulfide bond" evidence="7">
    <location>
        <begin position="305"/>
        <end position="314"/>
    </location>
</feature>
<evidence type="ECO:0000259" key="12">
    <source>
        <dbReference type="PROSITE" id="PS51051"/>
    </source>
</evidence>
<evidence type="ECO:0000256" key="9">
    <source>
        <dbReference type="RuleBase" id="RU280815"/>
    </source>
</evidence>
<dbReference type="Gene3D" id="2.10.25.140">
    <property type="match status" value="1"/>
</dbReference>
<dbReference type="GO" id="GO:0005509">
    <property type="term" value="F:calcium ion binding"/>
    <property type="evidence" value="ECO:0007669"/>
    <property type="project" value="InterPro"/>
</dbReference>
<evidence type="ECO:0000259" key="11">
    <source>
        <dbReference type="PROSITE" id="PS50026"/>
    </source>
</evidence>
<evidence type="ECO:0000256" key="10">
    <source>
        <dbReference type="SAM" id="MobiDB-lite"/>
    </source>
</evidence>
<dbReference type="GO" id="GO:0005112">
    <property type="term" value="F:Notch binding"/>
    <property type="evidence" value="ECO:0007669"/>
    <property type="project" value="TreeGrafter"/>
</dbReference>